<sequence length="164" mass="17879">MAWQMKLLTYVVLLLQMGSGILAMVAFFSDYWGVVPAIPAHFGLTRICTERSGCDLITVSGAGSVFFLLLVAFLLGFVLALTCAIMELIRTYACFGFLTVVSLLQALMSFAGMVHSVVVFNAFYGSEFYYSWSFALGWLCVVTSVISGMTVSHMNGLDTLRCGT</sequence>
<dbReference type="Proteomes" id="UP000824782">
    <property type="component" value="Unassembled WGS sequence"/>
</dbReference>
<evidence type="ECO:0000313" key="3">
    <source>
        <dbReference type="Proteomes" id="UP000824782"/>
    </source>
</evidence>
<evidence type="ECO:0000256" key="1">
    <source>
        <dbReference type="SAM" id="Phobius"/>
    </source>
</evidence>
<feature type="transmembrane region" description="Helical" evidence="1">
    <location>
        <begin position="129"/>
        <end position="151"/>
    </location>
</feature>
<comment type="caution">
    <text evidence="2">The sequence shown here is derived from an EMBL/GenBank/DDBJ whole genome shotgun (WGS) entry which is preliminary data.</text>
</comment>
<protein>
    <submittedName>
        <fullName evidence="2">Uncharacterized protein</fullName>
    </submittedName>
</protein>
<dbReference type="AlphaFoldDB" id="A0AAV6Z5F1"/>
<organism evidence="2 3">
    <name type="scientific">Engystomops pustulosus</name>
    <name type="common">Tungara frog</name>
    <name type="synonym">Physalaemus pustulosus</name>
    <dbReference type="NCBI Taxonomy" id="76066"/>
    <lineage>
        <taxon>Eukaryota</taxon>
        <taxon>Metazoa</taxon>
        <taxon>Chordata</taxon>
        <taxon>Craniata</taxon>
        <taxon>Vertebrata</taxon>
        <taxon>Euteleostomi</taxon>
        <taxon>Amphibia</taxon>
        <taxon>Batrachia</taxon>
        <taxon>Anura</taxon>
        <taxon>Neobatrachia</taxon>
        <taxon>Hyloidea</taxon>
        <taxon>Leptodactylidae</taxon>
        <taxon>Leiuperinae</taxon>
        <taxon>Engystomops</taxon>
    </lineage>
</organism>
<dbReference type="EMBL" id="WNYA01006861">
    <property type="protein sequence ID" value="KAG8541686.1"/>
    <property type="molecule type" value="Genomic_DNA"/>
</dbReference>
<keyword evidence="1" id="KW-0812">Transmembrane</keyword>
<keyword evidence="1" id="KW-1133">Transmembrane helix</keyword>
<feature type="transmembrane region" description="Helical" evidence="1">
    <location>
        <begin position="7"/>
        <end position="28"/>
    </location>
</feature>
<keyword evidence="3" id="KW-1185">Reference proteome</keyword>
<feature type="transmembrane region" description="Helical" evidence="1">
    <location>
        <begin position="65"/>
        <end position="85"/>
    </location>
</feature>
<feature type="transmembrane region" description="Helical" evidence="1">
    <location>
        <begin position="97"/>
        <end position="123"/>
    </location>
</feature>
<gene>
    <name evidence="2" type="ORF">GDO81_028451</name>
</gene>
<reference evidence="2" key="1">
    <citation type="thesis" date="2020" institute="ProQuest LLC" country="789 East Eisenhower Parkway, Ann Arbor, MI, USA">
        <title>Comparative Genomics and Chromosome Evolution.</title>
        <authorList>
            <person name="Mudd A.B."/>
        </authorList>
    </citation>
    <scope>NUCLEOTIDE SEQUENCE</scope>
    <source>
        <strain evidence="2">237g6f4</strain>
        <tissue evidence="2">Blood</tissue>
    </source>
</reference>
<keyword evidence="1" id="KW-0472">Membrane</keyword>
<name>A0AAV6Z5F1_ENGPU</name>
<proteinExistence type="predicted"/>
<accession>A0AAV6Z5F1</accession>
<evidence type="ECO:0000313" key="2">
    <source>
        <dbReference type="EMBL" id="KAG8541686.1"/>
    </source>
</evidence>